<dbReference type="PROSITE" id="PS00866">
    <property type="entry name" value="CPSASE_1"/>
    <property type="match status" value="1"/>
</dbReference>
<comment type="caution">
    <text evidence="6">The sequence shown here is derived from an EMBL/GenBank/DDBJ whole genome shotgun (WGS) entry which is preliminary data.</text>
</comment>
<evidence type="ECO:0000256" key="2">
    <source>
        <dbReference type="ARBA" id="ARBA00022741"/>
    </source>
</evidence>
<dbReference type="PANTHER" id="PTHR48095">
    <property type="entry name" value="PYRUVATE CARBOXYLASE SUBUNIT A"/>
    <property type="match status" value="1"/>
</dbReference>
<evidence type="ECO:0000256" key="3">
    <source>
        <dbReference type="ARBA" id="ARBA00022840"/>
    </source>
</evidence>
<dbReference type="InterPro" id="IPR005481">
    <property type="entry name" value="BC-like_N"/>
</dbReference>
<evidence type="ECO:0000259" key="4">
    <source>
        <dbReference type="PROSITE" id="PS50975"/>
    </source>
</evidence>
<dbReference type="EMBL" id="BARW01008494">
    <property type="protein sequence ID" value="GAI84925.1"/>
    <property type="molecule type" value="Genomic_DNA"/>
</dbReference>
<dbReference type="PROSITE" id="PS50975">
    <property type="entry name" value="ATP_GRASP"/>
    <property type="match status" value="1"/>
</dbReference>
<feature type="domain" description="Biotin carboxylation" evidence="5">
    <location>
        <begin position="1"/>
        <end position="269"/>
    </location>
</feature>
<evidence type="ECO:0008006" key="7">
    <source>
        <dbReference type="Google" id="ProtNLM"/>
    </source>
</evidence>
<dbReference type="FunFam" id="3.40.50.20:FF:000010">
    <property type="entry name" value="Propionyl-CoA carboxylase subunit alpha"/>
    <property type="match status" value="1"/>
</dbReference>
<dbReference type="GO" id="GO:0005524">
    <property type="term" value="F:ATP binding"/>
    <property type="evidence" value="ECO:0007669"/>
    <property type="project" value="UniProtKB-KW"/>
</dbReference>
<sequence length="269" mass="29226">MFSRILIANRGEIALRIIRACHELGIEAVVVYSEADKDAPYLQLADEAVCIGPPDCAKSYLNIPRIISAAEIMDVEAIHPGYGFLAENINFARICGECGIIFIGPPVEAMQLLGDKVQARGLASKAGVSIVPGSDGAIEKESEALKLASEMGYPVIIKAAAGGGGRGMRVVHNDISLRSAFSAARAEAEVAFGDGSIYLEKYIVEPRHVEVQVMADKHGNVLHFYERDCSIQRRHQKMIEESPCPVLDRHTRGQLAEAALRIIKKAEYV</sequence>
<name>X1TBH5_9ZZZZ</name>
<evidence type="ECO:0000259" key="5">
    <source>
        <dbReference type="PROSITE" id="PS50979"/>
    </source>
</evidence>
<dbReference type="SUPFAM" id="SSF52440">
    <property type="entry name" value="PreATP-grasp domain"/>
    <property type="match status" value="1"/>
</dbReference>
<dbReference type="Gene3D" id="3.30.1490.20">
    <property type="entry name" value="ATP-grasp fold, A domain"/>
    <property type="match status" value="1"/>
</dbReference>
<accession>X1TBH5</accession>
<proteinExistence type="predicted"/>
<protein>
    <recommendedName>
        <fullName evidence="7">ATP-grasp domain-containing protein</fullName>
    </recommendedName>
</protein>
<dbReference type="Pfam" id="PF02786">
    <property type="entry name" value="CPSase_L_D2"/>
    <property type="match status" value="1"/>
</dbReference>
<dbReference type="InterPro" id="IPR051602">
    <property type="entry name" value="ACC_Biotin_Carboxylase"/>
</dbReference>
<evidence type="ECO:0000313" key="6">
    <source>
        <dbReference type="EMBL" id="GAI84925.1"/>
    </source>
</evidence>
<keyword evidence="1" id="KW-0436">Ligase</keyword>
<feature type="non-terminal residue" evidence="6">
    <location>
        <position position="269"/>
    </location>
</feature>
<dbReference type="InterPro" id="IPR011761">
    <property type="entry name" value="ATP-grasp"/>
</dbReference>
<dbReference type="InterPro" id="IPR011764">
    <property type="entry name" value="Biotin_carboxylation_dom"/>
</dbReference>
<dbReference type="InterPro" id="IPR013815">
    <property type="entry name" value="ATP_grasp_subdomain_1"/>
</dbReference>
<keyword evidence="2" id="KW-0547">Nucleotide-binding</keyword>
<dbReference type="GO" id="GO:0016874">
    <property type="term" value="F:ligase activity"/>
    <property type="evidence" value="ECO:0007669"/>
    <property type="project" value="UniProtKB-KW"/>
</dbReference>
<keyword evidence="3" id="KW-0067">ATP-binding</keyword>
<dbReference type="FunFam" id="3.30.1490.20:FF:000018">
    <property type="entry name" value="Biotin carboxylase"/>
    <property type="match status" value="1"/>
</dbReference>
<organism evidence="6">
    <name type="scientific">marine sediment metagenome</name>
    <dbReference type="NCBI Taxonomy" id="412755"/>
    <lineage>
        <taxon>unclassified sequences</taxon>
        <taxon>metagenomes</taxon>
        <taxon>ecological metagenomes</taxon>
    </lineage>
</organism>
<dbReference type="PROSITE" id="PS50979">
    <property type="entry name" value="BC"/>
    <property type="match status" value="1"/>
</dbReference>
<dbReference type="Gene3D" id="3.30.470.20">
    <property type="entry name" value="ATP-grasp fold, B domain"/>
    <property type="match status" value="1"/>
</dbReference>
<dbReference type="InterPro" id="IPR016185">
    <property type="entry name" value="PreATP-grasp_dom_sf"/>
</dbReference>
<dbReference type="InterPro" id="IPR005479">
    <property type="entry name" value="CPAse_ATP-bd"/>
</dbReference>
<evidence type="ECO:0000256" key="1">
    <source>
        <dbReference type="ARBA" id="ARBA00022598"/>
    </source>
</evidence>
<dbReference type="Gene3D" id="3.40.50.20">
    <property type="match status" value="1"/>
</dbReference>
<feature type="domain" description="ATP-grasp" evidence="4">
    <location>
        <begin position="120"/>
        <end position="221"/>
    </location>
</feature>
<dbReference type="PANTHER" id="PTHR48095:SF2">
    <property type="entry name" value="BIOTIN CARBOXYLASE, CHLOROPLASTIC"/>
    <property type="match status" value="1"/>
</dbReference>
<dbReference type="Pfam" id="PF00289">
    <property type="entry name" value="Biotin_carb_N"/>
    <property type="match status" value="1"/>
</dbReference>
<gene>
    <name evidence="6" type="ORF">S12H4_17387</name>
</gene>
<dbReference type="GO" id="GO:0046872">
    <property type="term" value="F:metal ion binding"/>
    <property type="evidence" value="ECO:0007669"/>
    <property type="project" value="InterPro"/>
</dbReference>
<dbReference type="AlphaFoldDB" id="X1TBH5"/>
<dbReference type="SUPFAM" id="SSF56059">
    <property type="entry name" value="Glutathione synthetase ATP-binding domain-like"/>
    <property type="match status" value="1"/>
</dbReference>
<reference evidence="6" key="1">
    <citation type="journal article" date="2014" name="Front. Microbiol.">
        <title>High frequency of phylogenetically diverse reductive dehalogenase-homologous genes in deep subseafloor sedimentary metagenomes.</title>
        <authorList>
            <person name="Kawai M."/>
            <person name="Futagami T."/>
            <person name="Toyoda A."/>
            <person name="Takaki Y."/>
            <person name="Nishi S."/>
            <person name="Hori S."/>
            <person name="Arai W."/>
            <person name="Tsubouchi T."/>
            <person name="Morono Y."/>
            <person name="Uchiyama I."/>
            <person name="Ito T."/>
            <person name="Fujiyama A."/>
            <person name="Inagaki F."/>
            <person name="Takami H."/>
        </authorList>
    </citation>
    <scope>NUCLEOTIDE SEQUENCE</scope>
    <source>
        <strain evidence="6">Expedition CK06-06</strain>
    </source>
</reference>